<evidence type="ECO:0000313" key="1">
    <source>
        <dbReference type="EMBL" id="MBP1931758.1"/>
    </source>
</evidence>
<reference evidence="1 2" key="1">
    <citation type="submission" date="2021-03" db="EMBL/GenBank/DDBJ databases">
        <title>Genomic Encyclopedia of Type Strains, Phase IV (KMG-IV): sequencing the most valuable type-strain genomes for metagenomic binning, comparative biology and taxonomic classification.</title>
        <authorList>
            <person name="Goeker M."/>
        </authorList>
    </citation>
    <scope>NUCLEOTIDE SEQUENCE [LARGE SCALE GENOMIC DNA]</scope>
    <source>
        <strain evidence="1 2">DSM 24738</strain>
    </source>
</reference>
<accession>A0ABS4GNA4</accession>
<proteinExistence type="predicted"/>
<name>A0ABS4GNA4_9BACL</name>
<evidence type="ECO:0000313" key="2">
    <source>
        <dbReference type="Proteomes" id="UP001519343"/>
    </source>
</evidence>
<sequence length="108" mass="12511">MRLNLHTFMEKVDQSCVSGHDVEECEMTMQLIELVCYSPKTHFGEVNFNSFPLEAAKRAFEELVAYCPDDCGGEENENSGNLLLEVNRIAHFKQSVLKLRPPRKRRFF</sequence>
<keyword evidence="2" id="KW-1185">Reference proteome</keyword>
<dbReference type="EMBL" id="JAGGKT010000004">
    <property type="protein sequence ID" value="MBP1931758.1"/>
    <property type="molecule type" value="Genomic_DNA"/>
</dbReference>
<dbReference type="RefSeq" id="WP_209809851.1">
    <property type="nucleotide sequence ID" value="NZ_JAGGKT010000004.1"/>
</dbReference>
<dbReference type="Proteomes" id="UP001519343">
    <property type="component" value="Unassembled WGS sequence"/>
</dbReference>
<comment type="caution">
    <text evidence="1">The sequence shown here is derived from an EMBL/GenBank/DDBJ whole genome shotgun (WGS) entry which is preliminary data.</text>
</comment>
<protein>
    <submittedName>
        <fullName evidence="1">Uncharacterized protein</fullName>
    </submittedName>
</protein>
<organism evidence="1 2">
    <name type="scientific">Ammoniphilus resinae</name>
    <dbReference type="NCBI Taxonomy" id="861532"/>
    <lineage>
        <taxon>Bacteria</taxon>
        <taxon>Bacillati</taxon>
        <taxon>Bacillota</taxon>
        <taxon>Bacilli</taxon>
        <taxon>Bacillales</taxon>
        <taxon>Paenibacillaceae</taxon>
        <taxon>Aneurinibacillus group</taxon>
        <taxon>Ammoniphilus</taxon>
    </lineage>
</organism>
<gene>
    <name evidence="1" type="ORF">J2Z37_001759</name>
</gene>